<evidence type="ECO:0000313" key="3">
    <source>
        <dbReference type="EMBL" id="TDX84349.1"/>
    </source>
</evidence>
<feature type="transmembrane region" description="Helical" evidence="1">
    <location>
        <begin position="236"/>
        <end position="256"/>
    </location>
</feature>
<dbReference type="PANTHER" id="PTHR36435">
    <property type="entry name" value="SLR1288 PROTEIN"/>
    <property type="match status" value="1"/>
</dbReference>
<dbReference type="EMBL" id="SOEO01000002">
    <property type="protein sequence ID" value="TDX84349.1"/>
    <property type="molecule type" value="Genomic_DNA"/>
</dbReference>
<accession>A0A4R8I6U0</accession>
<organism evidence="3 4">
    <name type="scientific">Epilithonimonas xixisoli</name>
    <dbReference type="NCBI Taxonomy" id="1476462"/>
    <lineage>
        <taxon>Bacteria</taxon>
        <taxon>Pseudomonadati</taxon>
        <taxon>Bacteroidota</taxon>
        <taxon>Flavobacteriia</taxon>
        <taxon>Flavobacteriales</taxon>
        <taxon>Weeksellaceae</taxon>
        <taxon>Chryseobacterium group</taxon>
        <taxon>Epilithonimonas</taxon>
    </lineage>
</organism>
<keyword evidence="1" id="KW-0472">Membrane</keyword>
<keyword evidence="3" id="KW-0645">Protease</keyword>
<dbReference type="GO" id="GO:0080120">
    <property type="term" value="P:CAAX-box protein maturation"/>
    <property type="evidence" value="ECO:0007669"/>
    <property type="project" value="UniProtKB-ARBA"/>
</dbReference>
<feature type="transmembrane region" description="Helical" evidence="1">
    <location>
        <begin position="7"/>
        <end position="30"/>
    </location>
</feature>
<feature type="transmembrane region" description="Helical" evidence="1">
    <location>
        <begin position="36"/>
        <end position="57"/>
    </location>
</feature>
<gene>
    <name evidence="3" type="ORF">B0I22_1964</name>
</gene>
<dbReference type="InterPro" id="IPR052710">
    <property type="entry name" value="CAAX_protease"/>
</dbReference>
<dbReference type="Proteomes" id="UP000295313">
    <property type="component" value="Unassembled WGS sequence"/>
</dbReference>
<feature type="transmembrane region" description="Helical" evidence="1">
    <location>
        <begin position="202"/>
        <end position="221"/>
    </location>
</feature>
<keyword evidence="4" id="KW-1185">Reference proteome</keyword>
<dbReference type="InterPro" id="IPR003675">
    <property type="entry name" value="Rce1/LyrA-like_dom"/>
</dbReference>
<feature type="transmembrane region" description="Helical" evidence="1">
    <location>
        <begin position="178"/>
        <end position="195"/>
    </location>
</feature>
<keyword evidence="3" id="KW-0378">Hydrolase</keyword>
<evidence type="ECO:0000259" key="2">
    <source>
        <dbReference type="Pfam" id="PF02517"/>
    </source>
</evidence>
<keyword evidence="1" id="KW-1133">Transmembrane helix</keyword>
<name>A0A4R8I6U0_9FLAO</name>
<reference evidence="3 4" key="1">
    <citation type="submission" date="2019-03" db="EMBL/GenBank/DDBJ databases">
        <title>Genomic Encyclopedia of Type Strains, Phase III (KMG-III): the genomes of soil and plant-associated and newly described type strains.</title>
        <authorList>
            <person name="Whitman W."/>
        </authorList>
    </citation>
    <scope>NUCLEOTIDE SEQUENCE [LARGE SCALE GENOMIC DNA]</scope>
    <source>
        <strain evidence="3 4">CGMCC 1.12802</strain>
    </source>
</reference>
<keyword evidence="1" id="KW-0812">Transmembrane</keyword>
<dbReference type="AlphaFoldDB" id="A0A4R8I6U0"/>
<comment type="caution">
    <text evidence="3">The sequence shown here is derived from an EMBL/GenBank/DDBJ whole genome shotgun (WGS) entry which is preliminary data.</text>
</comment>
<proteinExistence type="predicted"/>
<dbReference type="GO" id="GO:0004175">
    <property type="term" value="F:endopeptidase activity"/>
    <property type="evidence" value="ECO:0007669"/>
    <property type="project" value="UniProtKB-ARBA"/>
</dbReference>
<dbReference type="PANTHER" id="PTHR36435:SF1">
    <property type="entry name" value="CAAX AMINO TERMINAL PROTEASE FAMILY PROTEIN"/>
    <property type="match status" value="1"/>
</dbReference>
<protein>
    <submittedName>
        <fullName evidence="3">CAAX prenyl protease-like protein</fullName>
    </submittedName>
</protein>
<evidence type="ECO:0000313" key="4">
    <source>
        <dbReference type="Proteomes" id="UP000295313"/>
    </source>
</evidence>
<dbReference type="Pfam" id="PF02517">
    <property type="entry name" value="Rce1-like"/>
    <property type="match status" value="1"/>
</dbReference>
<evidence type="ECO:0000256" key="1">
    <source>
        <dbReference type="SAM" id="Phobius"/>
    </source>
</evidence>
<dbReference type="GO" id="GO:0006508">
    <property type="term" value="P:proteolysis"/>
    <property type="evidence" value="ECO:0007669"/>
    <property type="project" value="UniProtKB-KW"/>
</dbReference>
<feature type="domain" description="CAAX prenyl protease 2/Lysostaphin resistance protein A-like" evidence="2">
    <location>
        <begin position="124"/>
        <end position="213"/>
    </location>
</feature>
<sequence>MTISKAFLQTFILALFITIAGILGSAIGLFLKYQEYSMPLLSAIFFMLSYWLFYKIILRRKPEFNDISFLKINHLHIFPIIITAIGLKLFEQPIYDLLRPLIVSDEFKNVIQNTQFRNRELTFTFVFNAISALIIAPIFEELFFRKYLLNHLLLKNTVRNSIVISSICFSLLHLPNYLNLIPTFLMGLILGCIMTKTKNTSLCVLFHFTFNLIVTLLKLYGKHLYENLHNFNYNKIYWLLCLLGIVFIWLGLKSLLKQKLNRTV</sequence>
<dbReference type="RefSeq" id="WP_133944368.1">
    <property type="nucleotide sequence ID" value="NZ_SOEO01000002.1"/>
</dbReference>
<feature type="transmembrane region" description="Helical" evidence="1">
    <location>
        <begin position="121"/>
        <end position="140"/>
    </location>
</feature>
<dbReference type="OrthoDB" id="193898at2"/>